<organism evidence="2 3">
    <name type="scientific">Cellulosimicrobium composti</name>
    <dbReference type="NCBI Taxonomy" id="2672572"/>
    <lineage>
        <taxon>Bacteria</taxon>
        <taxon>Bacillati</taxon>
        <taxon>Actinomycetota</taxon>
        <taxon>Actinomycetes</taxon>
        <taxon>Micrococcales</taxon>
        <taxon>Promicromonosporaceae</taxon>
        <taxon>Cellulosimicrobium</taxon>
    </lineage>
</organism>
<reference evidence="2 3" key="1">
    <citation type="submission" date="2019-11" db="EMBL/GenBank/DDBJ databases">
        <title>Cellulosimicrobium composti sp. nov. isolated from a compost.</title>
        <authorList>
            <person name="Yang Y."/>
        </authorList>
    </citation>
    <scope>NUCLEOTIDE SEQUENCE [LARGE SCALE GENOMIC DNA]</scope>
    <source>
        <strain evidence="2 3">BIT-GX5</strain>
    </source>
</reference>
<keyword evidence="1" id="KW-0472">Membrane</keyword>
<evidence type="ECO:0000256" key="1">
    <source>
        <dbReference type="SAM" id="Phobius"/>
    </source>
</evidence>
<protein>
    <recommendedName>
        <fullName evidence="4">Peptidase S9</fullName>
    </recommendedName>
</protein>
<dbReference type="Proteomes" id="UP000440668">
    <property type="component" value="Unassembled WGS sequence"/>
</dbReference>
<evidence type="ECO:0000313" key="2">
    <source>
        <dbReference type="EMBL" id="MTG87583.1"/>
    </source>
</evidence>
<feature type="transmembrane region" description="Helical" evidence="1">
    <location>
        <begin position="171"/>
        <end position="192"/>
    </location>
</feature>
<comment type="caution">
    <text evidence="2">The sequence shown here is derived from an EMBL/GenBank/DDBJ whole genome shotgun (WGS) entry which is preliminary data.</text>
</comment>
<feature type="transmembrane region" description="Helical" evidence="1">
    <location>
        <begin position="131"/>
        <end position="150"/>
    </location>
</feature>
<evidence type="ECO:0000313" key="3">
    <source>
        <dbReference type="Proteomes" id="UP000440668"/>
    </source>
</evidence>
<gene>
    <name evidence="2" type="ORF">GJV82_01230</name>
</gene>
<proteinExistence type="predicted"/>
<keyword evidence="1" id="KW-0812">Transmembrane</keyword>
<dbReference type="AlphaFoldDB" id="A0A6N7ZDR9"/>
<evidence type="ECO:0008006" key="4">
    <source>
        <dbReference type="Google" id="ProtNLM"/>
    </source>
</evidence>
<keyword evidence="1" id="KW-1133">Transmembrane helix</keyword>
<name>A0A6N7ZDR9_9MICO</name>
<sequence>MTEHAPTRRAVDPRTAAIAGLSTLAWYAVPDVVGPRWARALAKTAVATAGVALTLTSTDEGEQAREGVRSLREAVRAAGGGTTGADVGTGVDGAPIGDRADAATSAVAGRPEEDNSWAADAEEVAPVPTGVAVAGVATGLALATAAVVAGERWAYRRGERLRARGTRLPHTRVGLVLGALAVALAAAEPLLWNAEER</sequence>
<accession>A0A6N7ZDR9</accession>
<dbReference type="EMBL" id="WMKA01000002">
    <property type="protein sequence ID" value="MTG87583.1"/>
    <property type="molecule type" value="Genomic_DNA"/>
</dbReference>
<dbReference type="RefSeq" id="WP_155097956.1">
    <property type="nucleotide sequence ID" value="NZ_WMKA01000002.1"/>
</dbReference>